<proteinExistence type="predicted"/>
<name>F4R6X6_MELLP</name>
<dbReference type="Proteomes" id="UP000001072">
    <property type="component" value="Unassembled WGS sequence"/>
</dbReference>
<sequence length="108" mass="11980">MSNILEHTSSAAHQATPVSAAHAPSLPSDTSPKSTNSTEEEPLVLTPEEVEALRLYSASVKNFTYRLFENFKDELERREKGRSASPPPPRKYPRRTSPPMQFPEGTGL</sequence>
<organism evidence="3">
    <name type="scientific">Melampsora larici-populina (strain 98AG31 / pathotype 3-4-7)</name>
    <name type="common">Poplar leaf rust fungus</name>
    <dbReference type="NCBI Taxonomy" id="747676"/>
    <lineage>
        <taxon>Eukaryota</taxon>
        <taxon>Fungi</taxon>
        <taxon>Dikarya</taxon>
        <taxon>Basidiomycota</taxon>
        <taxon>Pucciniomycotina</taxon>
        <taxon>Pucciniomycetes</taxon>
        <taxon>Pucciniales</taxon>
        <taxon>Melampsoraceae</taxon>
        <taxon>Melampsora</taxon>
    </lineage>
</organism>
<evidence type="ECO:0000313" key="2">
    <source>
        <dbReference type="EMBL" id="EGG11947.1"/>
    </source>
</evidence>
<feature type="region of interest" description="Disordered" evidence="1">
    <location>
        <begin position="1"/>
        <end position="48"/>
    </location>
</feature>
<dbReference type="AlphaFoldDB" id="F4R6X6"/>
<dbReference type="VEuPathDB" id="FungiDB:MELLADRAFT_101775"/>
<reference evidence="3" key="1">
    <citation type="journal article" date="2011" name="Proc. Natl. Acad. Sci. U.S.A.">
        <title>Obligate biotrophy features unraveled by the genomic analysis of rust fungi.</title>
        <authorList>
            <person name="Duplessis S."/>
            <person name="Cuomo C.A."/>
            <person name="Lin Y.-C."/>
            <person name="Aerts A."/>
            <person name="Tisserant E."/>
            <person name="Veneault-Fourrey C."/>
            <person name="Joly D.L."/>
            <person name="Hacquard S."/>
            <person name="Amselem J."/>
            <person name="Cantarel B.L."/>
            <person name="Chiu R."/>
            <person name="Coutinho P.M."/>
            <person name="Feau N."/>
            <person name="Field M."/>
            <person name="Frey P."/>
            <person name="Gelhaye E."/>
            <person name="Goldberg J."/>
            <person name="Grabherr M.G."/>
            <person name="Kodira C.D."/>
            <person name="Kohler A."/>
            <person name="Kuees U."/>
            <person name="Lindquist E.A."/>
            <person name="Lucas S.M."/>
            <person name="Mago R."/>
            <person name="Mauceli E."/>
            <person name="Morin E."/>
            <person name="Murat C."/>
            <person name="Pangilinan J.L."/>
            <person name="Park R."/>
            <person name="Pearson M."/>
            <person name="Quesneville H."/>
            <person name="Rouhier N."/>
            <person name="Sakthikumar S."/>
            <person name="Salamov A.A."/>
            <person name="Schmutz J."/>
            <person name="Selles B."/>
            <person name="Shapiro H."/>
            <person name="Tanguay P."/>
            <person name="Tuskan G.A."/>
            <person name="Henrissat B."/>
            <person name="Van de Peer Y."/>
            <person name="Rouze P."/>
            <person name="Ellis J.G."/>
            <person name="Dodds P.N."/>
            <person name="Schein J.E."/>
            <person name="Zhong S."/>
            <person name="Hamelin R.C."/>
            <person name="Grigoriev I.V."/>
            <person name="Szabo L.J."/>
            <person name="Martin F."/>
        </authorList>
    </citation>
    <scope>NUCLEOTIDE SEQUENCE [LARGE SCALE GENOMIC DNA]</scope>
    <source>
        <strain evidence="3">98AG31 / pathotype 3-4-7</strain>
    </source>
</reference>
<accession>F4R6X6</accession>
<feature type="region of interest" description="Disordered" evidence="1">
    <location>
        <begin position="74"/>
        <end position="108"/>
    </location>
</feature>
<evidence type="ECO:0000256" key="1">
    <source>
        <dbReference type="SAM" id="MobiDB-lite"/>
    </source>
</evidence>
<dbReference type="KEGG" id="mlr:MELLADRAFT_101775"/>
<dbReference type="InParanoid" id="F4R6X6"/>
<keyword evidence="3" id="KW-1185">Reference proteome</keyword>
<evidence type="ECO:0000313" key="3">
    <source>
        <dbReference type="Proteomes" id="UP000001072"/>
    </source>
</evidence>
<feature type="compositionally biased region" description="Polar residues" evidence="1">
    <location>
        <begin position="1"/>
        <end position="17"/>
    </location>
</feature>
<dbReference type="RefSeq" id="XP_007404322.1">
    <property type="nucleotide sequence ID" value="XM_007404260.1"/>
</dbReference>
<gene>
    <name evidence="2" type="ORF">MELLADRAFT_101775</name>
</gene>
<dbReference type="GeneID" id="18921477"/>
<dbReference type="EMBL" id="GL883091">
    <property type="protein sequence ID" value="EGG11947.1"/>
    <property type="molecule type" value="Genomic_DNA"/>
</dbReference>
<dbReference type="HOGENOM" id="CLU_2197510_0_0_1"/>
<protein>
    <submittedName>
        <fullName evidence="2">Uncharacterized protein</fullName>
    </submittedName>
</protein>
<dbReference type="OrthoDB" id="10433784at2759"/>
<feature type="compositionally biased region" description="Polar residues" evidence="1">
    <location>
        <begin position="27"/>
        <end position="37"/>
    </location>
</feature>